<dbReference type="CDD" id="cd11031">
    <property type="entry name" value="Cyp158A-like"/>
    <property type="match status" value="1"/>
</dbReference>
<evidence type="ECO:0000256" key="5">
    <source>
        <dbReference type="ARBA" id="ARBA00023002"/>
    </source>
</evidence>
<dbReference type="InterPro" id="IPR036396">
    <property type="entry name" value="Cyt_P450_sf"/>
</dbReference>
<gene>
    <name evidence="9" type="ORF">DQ384_17785</name>
</gene>
<proteinExistence type="inferred from homology"/>
<feature type="compositionally biased region" description="Basic and acidic residues" evidence="8">
    <location>
        <begin position="82"/>
        <end position="92"/>
    </location>
</feature>
<dbReference type="EMBL" id="QOIL01000009">
    <property type="protein sequence ID" value="RCG30009.1"/>
    <property type="molecule type" value="Genomic_DNA"/>
</dbReference>
<dbReference type="SUPFAM" id="SSF48264">
    <property type="entry name" value="Cytochrome P450"/>
    <property type="match status" value="1"/>
</dbReference>
<sequence length="415" mass="45884">MRRSKVSRSRGRDGDAYPREGAPIVSDLPQLPFPRRDRLAISPMFRELRASSPITRVRTGTGDEAWLVTSYEEVRSLIGDERLGRTHPDPENAPRVSHAIIAGGPRGDFDKEKADHERMRKMLAPAFSARRMRVLAGHVQELVDELLDEMAAKRPPADLHAHLSVPLPALVISELLGVPREDRERFRALADTMTDMANPGRAQSALAELSGYIHELMVEKRRDPAEDVFSDMATMDAADDEIAELGAMLLFAGHETTVNRIDHGVAYLLTDPAQRDALVADPSLVPGAVEEILRMTAPSDLGVTRWARTDVQVGDVTIRKGDAVIISTMAANRDDRVFEDPDTFDIHRQGEEPHLAFAHGMHYCIGASLARVELRSVFGTLFTRFPSLALAVPFAEVPIRVDRATGGFEAMPVVW</sequence>
<keyword evidence="7" id="KW-0503">Monooxygenase</keyword>
<dbReference type="AlphaFoldDB" id="A0A367FJD4"/>
<dbReference type="Gene3D" id="1.10.630.10">
    <property type="entry name" value="Cytochrome P450"/>
    <property type="match status" value="1"/>
</dbReference>
<dbReference type="GO" id="GO:0016705">
    <property type="term" value="F:oxidoreductase activity, acting on paired donors, with incorporation or reduction of molecular oxygen"/>
    <property type="evidence" value="ECO:0007669"/>
    <property type="project" value="InterPro"/>
</dbReference>
<dbReference type="OrthoDB" id="4133219at2"/>
<evidence type="ECO:0000256" key="8">
    <source>
        <dbReference type="SAM" id="MobiDB-lite"/>
    </source>
</evidence>
<comment type="caution">
    <text evidence="9">The sequence shown here is derived from an EMBL/GenBank/DDBJ whole genome shotgun (WGS) entry which is preliminary data.</text>
</comment>
<keyword evidence="10" id="KW-1185">Reference proteome</keyword>
<evidence type="ECO:0000313" key="10">
    <source>
        <dbReference type="Proteomes" id="UP000253094"/>
    </source>
</evidence>
<dbReference type="Proteomes" id="UP000253094">
    <property type="component" value="Unassembled WGS sequence"/>
</dbReference>
<organism evidence="9 10">
    <name type="scientific">Sphaerisporangium album</name>
    <dbReference type="NCBI Taxonomy" id="509200"/>
    <lineage>
        <taxon>Bacteria</taxon>
        <taxon>Bacillati</taxon>
        <taxon>Actinomycetota</taxon>
        <taxon>Actinomycetes</taxon>
        <taxon>Streptosporangiales</taxon>
        <taxon>Streptosporangiaceae</taxon>
        <taxon>Sphaerisporangium</taxon>
    </lineage>
</organism>
<dbReference type="FunFam" id="1.10.630.10:FF:000018">
    <property type="entry name" value="Cytochrome P450 monooxygenase"/>
    <property type="match status" value="1"/>
</dbReference>
<feature type="region of interest" description="Disordered" evidence="8">
    <location>
        <begin position="1"/>
        <end position="29"/>
    </location>
</feature>
<keyword evidence="3" id="KW-0349">Heme</keyword>
<dbReference type="InterPro" id="IPR002397">
    <property type="entry name" value="Cyt_P450_B"/>
</dbReference>
<dbReference type="Pfam" id="PF00067">
    <property type="entry name" value="p450"/>
    <property type="match status" value="1"/>
</dbReference>
<comment type="similarity">
    <text evidence="2">Belongs to the cytochrome P450 family.</text>
</comment>
<dbReference type="PANTHER" id="PTHR46696:SF5">
    <property type="entry name" value="CYTOCHROME P450 BJ-1"/>
    <property type="match status" value="1"/>
</dbReference>
<dbReference type="PRINTS" id="PR00359">
    <property type="entry name" value="BP450"/>
</dbReference>
<dbReference type="GO" id="GO:0005506">
    <property type="term" value="F:iron ion binding"/>
    <property type="evidence" value="ECO:0007669"/>
    <property type="project" value="InterPro"/>
</dbReference>
<evidence type="ECO:0000256" key="2">
    <source>
        <dbReference type="ARBA" id="ARBA00010617"/>
    </source>
</evidence>
<name>A0A367FJD4_9ACTN</name>
<keyword evidence="4" id="KW-0479">Metal-binding</keyword>
<dbReference type="PRINTS" id="PR00385">
    <property type="entry name" value="P450"/>
</dbReference>
<evidence type="ECO:0000256" key="6">
    <source>
        <dbReference type="ARBA" id="ARBA00023004"/>
    </source>
</evidence>
<evidence type="ECO:0000313" key="9">
    <source>
        <dbReference type="EMBL" id="RCG30009.1"/>
    </source>
</evidence>
<keyword evidence="6" id="KW-0408">Iron</keyword>
<dbReference type="GO" id="GO:0004497">
    <property type="term" value="F:monooxygenase activity"/>
    <property type="evidence" value="ECO:0007669"/>
    <property type="project" value="UniProtKB-KW"/>
</dbReference>
<dbReference type="InterPro" id="IPR001128">
    <property type="entry name" value="Cyt_P450"/>
</dbReference>
<evidence type="ECO:0000256" key="3">
    <source>
        <dbReference type="ARBA" id="ARBA00022617"/>
    </source>
</evidence>
<comment type="cofactor">
    <cofactor evidence="1">
        <name>heme</name>
        <dbReference type="ChEBI" id="CHEBI:30413"/>
    </cofactor>
</comment>
<accession>A0A367FJD4</accession>
<protein>
    <submittedName>
        <fullName evidence="9">Cytochrome P450</fullName>
    </submittedName>
</protein>
<keyword evidence="5" id="KW-0560">Oxidoreductase</keyword>
<dbReference type="PANTHER" id="PTHR46696">
    <property type="entry name" value="P450, PUTATIVE (EUROFUNG)-RELATED"/>
    <property type="match status" value="1"/>
</dbReference>
<evidence type="ECO:0000256" key="1">
    <source>
        <dbReference type="ARBA" id="ARBA00001971"/>
    </source>
</evidence>
<reference evidence="9 10" key="1">
    <citation type="submission" date="2018-06" db="EMBL/GenBank/DDBJ databases">
        <title>Sphaerisporangium craniellae sp. nov., isolated from a marine sponge in the South China Sea.</title>
        <authorList>
            <person name="Li L."/>
        </authorList>
    </citation>
    <scope>NUCLEOTIDE SEQUENCE [LARGE SCALE GENOMIC DNA]</scope>
    <source>
        <strain evidence="9 10">CCTCC AA 208026</strain>
    </source>
</reference>
<evidence type="ECO:0000256" key="4">
    <source>
        <dbReference type="ARBA" id="ARBA00022723"/>
    </source>
</evidence>
<dbReference type="GO" id="GO:0020037">
    <property type="term" value="F:heme binding"/>
    <property type="evidence" value="ECO:0007669"/>
    <property type="project" value="InterPro"/>
</dbReference>
<feature type="region of interest" description="Disordered" evidence="8">
    <location>
        <begin position="82"/>
        <end position="109"/>
    </location>
</feature>
<evidence type="ECO:0000256" key="7">
    <source>
        <dbReference type="ARBA" id="ARBA00023033"/>
    </source>
</evidence>